<feature type="compositionally biased region" description="Basic and acidic residues" evidence="1">
    <location>
        <begin position="650"/>
        <end position="683"/>
    </location>
</feature>
<dbReference type="PANTHER" id="PTHR35668:SF1">
    <property type="entry name" value="PROTEIN SHORTAGE IN CHIASMATA 1 ORTHOLOG"/>
    <property type="match status" value="1"/>
</dbReference>
<reference evidence="2 3" key="1">
    <citation type="submission" date="2024-02" db="EMBL/GenBank/DDBJ databases">
        <authorList>
            <person name="Daric V."/>
            <person name="Darras S."/>
        </authorList>
    </citation>
    <scope>NUCLEOTIDE SEQUENCE [LARGE SCALE GENOMIC DNA]</scope>
</reference>
<gene>
    <name evidence="2" type="ORF">CVLEPA_LOCUS11039</name>
</gene>
<feature type="region of interest" description="Disordered" evidence="1">
    <location>
        <begin position="1254"/>
        <end position="1282"/>
    </location>
</feature>
<feature type="region of interest" description="Disordered" evidence="1">
    <location>
        <begin position="492"/>
        <end position="513"/>
    </location>
</feature>
<organism evidence="2 3">
    <name type="scientific">Clavelina lepadiformis</name>
    <name type="common">Light-bulb sea squirt</name>
    <name type="synonym">Ascidia lepadiformis</name>
    <dbReference type="NCBI Taxonomy" id="159417"/>
    <lineage>
        <taxon>Eukaryota</taxon>
        <taxon>Metazoa</taxon>
        <taxon>Chordata</taxon>
        <taxon>Tunicata</taxon>
        <taxon>Ascidiacea</taxon>
        <taxon>Aplousobranchia</taxon>
        <taxon>Clavelinidae</taxon>
        <taxon>Clavelina</taxon>
    </lineage>
</organism>
<dbReference type="PANTHER" id="PTHR35668">
    <property type="entry name" value="PROTEIN SHORTAGE IN CHIASMATA 1 ORTHOLOG"/>
    <property type="match status" value="1"/>
</dbReference>
<name>A0ABP0FMC7_CLALP</name>
<feature type="region of interest" description="Disordered" evidence="1">
    <location>
        <begin position="650"/>
        <end position="690"/>
    </location>
</feature>
<dbReference type="InterPro" id="IPR039991">
    <property type="entry name" value="SHOC1"/>
</dbReference>
<evidence type="ECO:0000313" key="3">
    <source>
        <dbReference type="Proteomes" id="UP001642483"/>
    </source>
</evidence>
<dbReference type="Proteomes" id="UP001642483">
    <property type="component" value="Unassembled WGS sequence"/>
</dbReference>
<feature type="compositionally biased region" description="Polar residues" evidence="1">
    <location>
        <begin position="1607"/>
        <end position="1616"/>
    </location>
</feature>
<feature type="compositionally biased region" description="Basic and acidic residues" evidence="1">
    <location>
        <begin position="492"/>
        <end position="504"/>
    </location>
</feature>
<feature type="region of interest" description="Disordered" evidence="1">
    <location>
        <begin position="1580"/>
        <end position="1617"/>
    </location>
</feature>
<comment type="caution">
    <text evidence="2">The sequence shown here is derived from an EMBL/GenBank/DDBJ whole genome shotgun (WGS) entry which is preliminary data.</text>
</comment>
<evidence type="ECO:0000313" key="2">
    <source>
        <dbReference type="EMBL" id="CAK8680799.1"/>
    </source>
</evidence>
<protein>
    <submittedName>
        <fullName evidence="2">Uncharacterized protein</fullName>
    </submittedName>
</protein>
<accession>A0ABP0FMC7</accession>
<proteinExistence type="predicted"/>
<evidence type="ECO:0000256" key="1">
    <source>
        <dbReference type="SAM" id="MobiDB-lite"/>
    </source>
</evidence>
<feature type="compositionally biased region" description="Polar residues" evidence="1">
    <location>
        <begin position="1261"/>
        <end position="1272"/>
    </location>
</feature>
<keyword evidence="3" id="KW-1185">Reference proteome</keyword>
<dbReference type="Pfam" id="PF17825">
    <property type="entry name" value="DUF5587"/>
    <property type="match status" value="1"/>
</dbReference>
<dbReference type="EMBL" id="CAWYQH010000079">
    <property type="protein sequence ID" value="CAK8680799.1"/>
    <property type="molecule type" value="Genomic_DNA"/>
</dbReference>
<sequence>MPQYLALDYLSEVVCQKEADINRMGITSPSHFLDGDKSNNLADNLYRKPWMKGFPAIDSKAMISEAKKELREMSKSSCSLERNFLVYDGIEFHISCDGFEEVIPDSVPSSDTESFQPQHGMISILESNQTIDEVFIRINNFSGDEDIRHLPHEMMLLEPLSTDDDIIKNLLSLDSLLSKLDVMNLPDPTEEVDDVISDLVKFEHHYETRKETHEKLHDASCDVMLFSPLMIKSQEIDEDFLIPNDLRNETNHLNVLPLDDNLSLDKQDISSVMMVCASELASCAKMPPSIGTPGHIEDINMKDDLLTNEEIEPCVTESNEDEASLLEMPLFLDVTCTIMTPCLDEICSLLHIKEDDAFPDLAFMKHVVEDFNVLKQLSVVERQLNLCHHLPTSSLLFQVPCMEVENAESPTEWNYKFLQEIFSLKRDDDLNDFTLCWNPVMHANDDMNRLRRKFGKEAFSRELEPQLFDVILMKCSEEFCLIRTLNDSADESKVVDKKRAREDEPPTVEHSSIPKTENQKLYQATTMLKPSSGNIVKTSKESADVVTITDENFCDEKSNLLKRIQACGQKPALKFNEAEKSKLSVKTEYVDPRSITKRLDDFMRLRGVKTEVLPWKKTNRGLSAGPLPAVNSRGENLGIKRIRFAKNQQKDVDRTTLLPESKKKSLQTDEGRVERRGIPDTHGGEPSCGRSFSRKHDVCLTGRTVNMMFMIEREVGPLLEKLCRRNLISHTTRLSMMSREESRFILKQQDKLLQDQADGKKDKSNSLYAKLLHILVSILYLIVHVSYTTALALLHTTVQELEQDGGFKALVDLPDQRNLFRNLMQNLRSMTCDSAKQQVVSIHPKIIEVKKTLLNFFEKESRKKVASDIKVLVISCTSCRYLFSKLCRELNKCDNTLHAVAASPDQVDINRDDVLKVFERYNVLIIPEQTMFNKFPWKTVALVVDYEYHIDSAWEKIANKFDIPHISFHSIVPNLVNHLDESMSLTSAPSQPCAAPKWSIPSPEKQPCVLVGSSMVAGLGNLLHLLETRHDIVIMERDYNFLPDAEEQHPDIIIDLTTCILLENVSNDLKKERGDERAKSILGRLTTIKRKFSTCHVIVTSESEDGSPGNVFSGCGSAAVVLAKVQASVRDLESSSKYFQVKVSACSSTESLSNTIASILDEAFKNGDIEDKKNFIDRSWLNAQLSPNEQLLLHIPSMNSLSAQFILSKCTPEQICSSTLEQLRLKLPGVPENVLKDTLTYVQDKHEVKMQAAVSMHPGTSGVSSRPTSARTGTEGDGTPVSRPVNAAIASGERQATGVQAQCNPWQFNHRVCNERGEFPHLARGDLGKKLKKVDDQYPIENISKRAKFDTAPSNSSKQFTTLGLTSSSDHSWGVPFQPSTSQQWKRVPLMDLNPPKDPTKHTFSSVPNVSGGFPTADPTWHCDVTKLNRAPCQAPHVTKHPTNAMFASQASHAASFSEQHNTPVPRAARHLTSGFKNKLKQSIEMKDTAALVRSNLKFSLLPSSGSATEKQSFQFDNFHTHRATSLHPTKARPGLMRNANMGEVLCTDALERNNMQGDDGVLELMETARDKLKEFVKRNPSRCVPPTHPPWNPATSISRGALHANGPSSSGQSSAHLYASAEHQRTTPSFHPGAWDMGGCRLDEMSAEGSSGSVNIGIAQAFRQRRQWNGCGQVKRISQPLKTPARGKAAVMTPHAKRKLLTYEKVPGNTSGQTRLTFY</sequence>